<dbReference type="PROSITE" id="PS51318">
    <property type="entry name" value="TAT"/>
    <property type="match status" value="1"/>
</dbReference>
<dbReference type="EMBL" id="VLLP01000001">
    <property type="protein sequence ID" value="TWJ29412.1"/>
    <property type="molecule type" value="Genomic_DNA"/>
</dbReference>
<organism evidence="2 3">
    <name type="scientific">Micromonospora sagamiensis</name>
    <dbReference type="NCBI Taxonomy" id="47875"/>
    <lineage>
        <taxon>Bacteria</taxon>
        <taxon>Bacillati</taxon>
        <taxon>Actinomycetota</taxon>
        <taxon>Actinomycetes</taxon>
        <taxon>Micromonosporales</taxon>
        <taxon>Micromonosporaceae</taxon>
        <taxon>Micromonospora</taxon>
    </lineage>
</organism>
<dbReference type="InterPro" id="IPR006311">
    <property type="entry name" value="TAT_signal"/>
</dbReference>
<keyword evidence="3" id="KW-1185">Reference proteome</keyword>
<evidence type="ECO:0000313" key="3">
    <source>
        <dbReference type="Proteomes" id="UP000319728"/>
    </source>
</evidence>
<keyword evidence="1" id="KW-0732">Signal</keyword>
<feature type="signal peptide" evidence="1">
    <location>
        <begin position="1"/>
        <end position="32"/>
    </location>
</feature>
<dbReference type="RefSeq" id="WP_145818321.1">
    <property type="nucleotide sequence ID" value="NZ_AP023438.1"/>
</dbReference>
<gene>
    <name evidence="2" type="ORF">JD81_02922</name>
</gene>
<comment type="caution">
    <text evidence="2">The sequence shown here is derived from an EMBL/GenBank/DDBJ whole genome shotgun (WGS) entry which is preliminary data.</text>
</comment>
<dbReference type="AlphaFoldDB" id="A0A562WGV5"/>
<dbReference type="OrthoDB" id="4225935at2"/>
<feature type="chain" id="PRO_5021971115" description="SH3 domain-containing protein" evidence="1">
    <location>
        <begin position="33"/>
        <end position="114"/>
    </location>
</feature>
<sequence>MSENRTTRHLVRIALATGAAGALLLTGTPASAAGPYISSNSGGANIRSCANTGCTSNGYYGNGTGVTMVCFTDAQWVYPPSSNYASNRWFKVNSPTTGYIHSSLVANQVSTPRC</sequence>
<dbReference type="Proteomes" id="UP000319728">
    <property type="component" value="Unassembled WGS sequence"/>
</dbReference>
<protein>
    <recommendedName>
        <fullName evidence="4">SH3 domain-containing protein</fullName>
    </recommendedName>
</protein>
<evidence type="ECO:0000256" key="1">
    <source>
        <dbReference type="SAM" id="SignalP"/>
    </source>
</evidence>
<name>A0A562WGV5_9ACTN</name>
<accession>A0A562WGV5</accession>
<evidence type="ECO:0008006" key="4">
    <source>
        <dbReference type="Google" id="ProtNLM"/>
    </source>
</evidence>
<evidence type="ECO:0000313" key="2">
    <source>
        <dbReference type="EMBL" id="TWJ29412.1"/>
    </source>
</evidence>
<reference evidence="2 3" key="1">
    <citation type="submission" date="2019-07" db="EMBL/GenBank/DDBJ databases">
        <title>R&amp;d 2014.</title>
        <authorList>
            <person name="Klenk H.-P."/>
        </authorList>
    </citation>
    <scope>NUCLEOTIDE SEQUENCE [LARGE SCALE GENOMIC DNA]</scope>
    <source>
        <strain evidence="2 3">DSM 43912</strain>
    </source>
</reference>
<proteinExistence type="predicted"/>